<evidence type="ECO:0000313" key="2">
    <source>
        <dbReference type="EMBL" id="KAJ1175446.1"/>
    </source>
</evidence>
<keyword evidence="3" id="KW-1185">Reference proteome</keyword>
<sequence length="110" mass="11744">MPTSGRLKSELRTHRTCLSPESEALCFFPSGLEFLLCGAERGRGDATPHRSVPTALQAEATCRSLARPGLSVKLRFPASDSQGGSWTRAPVPPPVPGGTKKRQEGEKTKG</sequence>
<feature type="region of interest" description="Disordered" evidence="1">
    <location>
        <begin position="75"/>
        <end position="110"/>
    </location>
</feature>
<evidence type="ECO:0000313" key="3">
    <source>
        <dbReference type="Proteomes" id="UP001066276"/>
    </source>
</evidence>
<accession>A0AAV7TGM4</accession>
<protein>
    <submittedName>
        <fullName evidence="2">Uncharacterized protein</fullName>
    </submittedName>
</protein>
<proteinExistence type="predicted"/>
<dbReference type="EMBL" id="JANPWB010000006">
    <property type="protein sequence ID" value="KAJ1175446.1"/>
    <property type="molecule type" value="Genomic_DNA"/>
</dbReference>
<gene>
    <name evidence="2" type="ORF">NDU88_000734</name>
</gene>
<dbReference type="Proteomes" id="UP001066276">
    <property type="component" value="Chromosome 3_2"/>
</dbReference>
<name>A0AAV7TGM4_PLEWA</name>
<evidence type="ECO:0000256" key="1">
    <source>
        <dbReference type="SAM" id="MobiDB-lite"/>
    </source>
</evidence>
<feature type="compositionally biased region" description="Basic and acidic residues" evidence="1">
    <location>
        <begin position="101"/>
        <end position="110"/>
    </location>
</feature>
<comment type="caution">
    <text evidence="2">The sequence shown here is derived from an EMBL/GenBank/DDBJ whole genome shotgun (WGS) entry which is preliminary data.</text>
</comment>
<organism evidence="2 3">
    <name type="scientific">Pleurodeles waltl</name>
    <name type="common">Iberian ribbed newt</name>
    <dbReference type="NCBI Taxonomy" id="8319"/>
    <lineage>
        <taxon>Eukaryota</taxon>
        <taxon>Metazoa</taxon>
        <taxon>Chordata</taxon>
        <taxon>Craniata</taxon>
        <taxon>Vertebrata</taxon>
        <taxon>Euteleostomi</taxon>
        <taxon>Amphibia</taxon>
        <taxon>Batrachia</taxon>
        <taxon>Caudata</taxon>
        <taxon>Salamandroidea</taxon>
        <taxon>Salamandridae</taxon>
        <taxon>Pleurodelinae</taxon>
        <taxon>Pleurodeles</taxon>
    </lineage>
</organism>
<reference evidence="2" key="1">
    <citation type="journal article" date="2022" name="bioRxiv">
        <title>Sequencing and chromosome-scale assembly of the giantPleurodeles waltlgenome.</title>
        <authorList>
            <person name="Brown T."/>
            <person name="Elewa A."/>
            <person name="Iarovenko S."/>
            <person name="Subramanian E."/>
            <person name="Araus A.J."/>
            <person name="Petzold A."/>
            <person name="Susuki M."/>
            <person name="Suzuki K.-i.T."/>
            <person name="Hayashi T."/>
            <person name="Toyoda A."/>
            <person name="Oliveira C."/>
            <person name="Osipova E."/>
            <person name="Leigh N.D."/>
            <person name="Simon A."/>
            <person name="Yun M.H."/>
        </authorList>
    </citation>
    <scope>NUCLEOTIDE SEQUENCE</scope>
    <source>
        <strain evidence="2">20211129_DDA</strain>
        <tissue evidence="2">Liver</tissue>
    </source>
</reference>
<dbReference type="AlphaFoldDB" id="A0AAV7TGM4"/>